<evidence type="ECO:0000256" key="1">
    <source>
        <dbReference type="SAM" id="MobiDB-lite"/>
    </source>
</evidence>
<proteinExistence type="predicted"/>
<protein>
    <submittedName>
        <fullName evidence="2">Unnamed protein product</fullName>
    </submittedName>
</protein>
<dbReference type="EMBL" id="BSXW01000065">
    <property type="protein sequence ID" value="GMF11140.1"/>
    <property type="molecule type" value="Genomic_DNA"/>
</dbReference>
<organism evidence="2 3">
    <name type="scientific">Phytophthora lilii</name>
    <dbReference type="NCBI Taxonomy" id="2077276"/>
    <lineage>
        <taxon>Eukaryota</taxon>
        <taxon>Sar</taxon>
        <taxon>Stramenopiles</taxon>
        <taxon>Oomycota</taxon>
        <taxon>Peronosporomycetes</taxon>
        <taxon>Peronosporales</taxon>
        <taxon>Peronosporaceae</taxon>
        <taxon>Phytophthora</taxon>
    </lineage>
</organism>
<gene>
    <name evidence="2" type="ORF">Plil01_000187900</name>
</gene>
<feature type="region of interest" description="Disordered" evidence="1">
    <location>
        <begin position="1"/>
        <end position="46"/>
    </location>
</feature>
<accession>A0A9W6TD57</accession>
<sequence length="83" mass="8923">MIPKCLESSYKTNDSAANASTGADTSNSKRKPFDTSLRPTLSQVSGDWGQRADAASVLASIDQEQLTIIAHEKKNRPGCLRAD</sequence>
<evidence type="ECO:0000313" key="3">
    <source>
        <dbReference type="Proteomes" id="UP001165083"/>
    </source>
</evidence>
<evidence type="ECO:0000313" key="2">
    <source>
        <dbReference type="EMBL" id="GMF11140.1"/>
    </source>
</evidence>
<comment type="caution">
    <text evidence="2">The sequence shown here is derived from an EMBL/GenBank/DDBJ whole genome shotgun (WGS) entry which is preliminary data.</text>
</comment>
<feature type="compositionally biased region" description="Polar residues" evidence="1">
    <location>
        <begin position="9"/>
        <end position="26"/>
    </location>
</feature>
<dbReference type="Proteomes" id="UP001165083">
    <property type="component" value="Unassembled WGS sequence"/>
</dbReference>
<reference evidence="2" key="1">
    <citation type="submission" date="2023-04" db="EMBL/GenBank/DDBJ databases">
        <title>Phytophthora lilii NBRC 32176.</title>
        <authorList>
            <person name="Ichikawa N."/>
            <person name="Sato H."/>
            <person name="Tonouchi N."/>
        </authorList>
    </citation>
    <scope>NUCLEOTIDE SEQUENCE</scope>
    <source>
        <strain evidence="2">NBRC 32176</strain>
    </source>
</reference>
<dbReference type="AlphaFoldDB" id="A0A9W6TD57"/>
<name>A0A9W6TD57_9STRA</name>
<keyword evidence="3" id="KW-1185">Reference proteome</keyword>